<dbReference type="GO" id="GO:0045292">
    <property type="term" value="P:mRNA cis splicing, via spliceosome"/>
    <property type="evidence" value="ECO:0007669"/>
    <property type="project" value="InterPro"/>
</dbReference>
<organism evidence="3 4">
    <name type="scientific">Babesia ovata</name>
    <dbReference type="NCBI Taxonomy" id="189622"/>
    <lineage>
        <taxon>Eukaryota</taxon>
        <taxon>Sar</taxon>
        <taxon>Alveolata</taxon>
        <taxon>Apicomplexa</taxon>
        <taxon>Aconoidasida</taxon>
        <taxon>Piroplasmida</taxon>
        <taxon>Babesiidae</taxon>
        <taxon>Babesia</taxon>
    </lineage>
</organism>
<feature type="compositionally biased region" description="Basic and acidic residues" evidence="1">
    <location>
        <begin position="80"/>
        <end position="90"/>
    </location>
</feature>
<reference evidence="3 4" key="1">
    <citation type="journal article" date="2017" name="BMC Genomics">
        <title>Whole-genome assembly of Babesia ovata and comparative genomics between closely related pathogens.</title>
        <authorList>
            <person name="Yamagishi J."/>
            <person name="Asada M."/>
            <person name="Hakimi H."/>
            <person name="Tanaka T.Q."/>
            <person name="Sugimoto C."/>
            <person name="Kawazu S."/>
        </authorList>
    </citation>
    <scope>NUCLEOTIDE SEQUENCE [LARGE SCALE GENOMIC DNA]</scope>
    <source>
        <strain evidence="3 4">Miyake</strain>
    </source>
</reference>
<protein>
    <submittedName>
        <fullName evidence="3">RNA binding protein</fullName>
    </submittedName>
</protein>
<dbReference type="EMBL" id="BDSA01000002">
    <property type="protein sequence ID" value="GBE60477.1"/>
    <property type="molecule type" value="Genomic_DNA"/>
</dbReference>
<dbReference type="AlphaFoldDB" id="A0A2H6KBW4"/>
<dbReference type="Gene3D" id="3.30.70.330">
    <property type="match status" value="1"/>
</dbReference>
<gene>
    <name evidence="3" type="ORF">BOVATA_019700</name>
</gene>
<dbReference type="InterPro" id="IPR040052">
    <property type="entry name" value="RBM17"/>
</dbReference>
<feature type="region of interest" description="Disordered" evidence="1">
    <location>
        <begin position="1"/>
        <end position="57"/>
    </location>
</feature>
<dbReference type="PROSITE" id="PS50174">
    <property type="entry name" value="G_PATCH"/>
    <property type="match status" value="1"/>
</dbReference>
<evidence type="ECO:0000313" key="4">
    <source>
        <dbReference type="Proteomes" id="UP000236319"/>
    </source>
</evidence>
<name>A0A2H6KBW4_9APIC</name>
<feature type="domain" description="G-patch" evidence="2">
    <location>
        <begin position="103"/>
        <end position="149"/>
    </location>
</feature>
<dbReference type="OrthoDB" id="77405at2759"/>
<keyword evidence="4" id="KW-1185">Reference proteome</keyword>
<comment type="caution">
    <text evidence="3">The sequence shown here is derived from an EMBL/GenBank/DDBJ whole genome shotgun (WGS) entry which is preliminary data.</text>
</comment>
<feature type="compositionally biased region" description="Low complexity" evidence="1">
    <location>
        <begin position="91"/>
        <end position="103"/>
    </location>
</feature>
<dbReference type="VEuPathDB" id="PiroplasmaDB:BOVATA_019700"/>
<evidence type="ECO:0000256" key="1">
    <source>
        <dbReference type="SAM" id="MobiDB-lite"/>
    </source>
</evidence>
<accession>A0A2H6KBW4</accession>
<dbReference type="GeneID" id="39874247"/>
<dbReference type="InterPro" id="IPR035979">
    <property type="entry name" value="RBD_domain_sf"/>
</dbReference>
<proteinExistence type="predicted"/>
<dbReference type="SUPFAM" id="SSF54928">
    <property type="entry name" value="RNA-binding domain, RBD"/>
    <property type="match status" value="1"/>
</dbReference>
<evidence type="ECO:0000259" key="2">
    <source>
        <dbReference type="PROSITE" id="PS50174"/>
    </source>
</evidence>
<dbReference type="Proteomes" id="UP000236319">
    <property type="component" value="Unassembled WGS sequence"/>
</dbReference>
<sequence>MMAGLRQPGGRESQPSRRQGRFRVSYNPDEVYDPMFPNDYERLSNEEAQRARQPPSRVELKFANVEPVKLSAEEAHARRLKLLEEAERGESSGAPPQPSSQGPKDIGLRIMQKLGWTEGKGLGAKEQGIVAPLVGKNVGKHVGVIVQAAAPAIKRSTAVSATARNSRATESSSKGDDAGSVQEVETSIPVQALKSRILKLEGTECPKTVEEVQEDFEESMCQFGSLMNVLVQSDGVGSQFTVYCEFEDTSQAVDASRNLQQAINGYNVVPSFVTEDEYTAL</sequence>
<evidence type="ECO:0000313" key="3">
    <source>
        <dbReference type="EMBL" id="GBE60477.1"/>
    </source>
</evidence>
<feature type="compositionally biased region" description="Basic and acidic residues" evidence="1">
    <location>
        <begin position="39"/>
        <end position="50"/>
    </location>
</feature>
<dbReference type="SMART" id="SM00443">
    <property type="entry name" value="G_patch"/>
    <property type="match status" value="1"/>
</dbReference>
<dbReference type="Pfam" id="PF01585">
    <property type="entry name" value="G-patch"/>
    <property type="match status" value="1"/>
</dbReference>
<feature type="region of interest" description="Disordered" evidence="1">
    <location>
        <begin position="156"/>
        <end position="182"/>
    </location>
</feature>
<dbReference type="RefSeq" id="XP_028866720.1">
    <property type="nucleotide sequence ID" value="XM_029010887.1"/>
</dbReference>
<feature type="compositionally biased region" description="Polar residues" evidence="1">
    <location>
        <begin position="157"/>
        <end position="172"/>
    </location>
</feature>
<feature type="region of interest" description="Disordered" evidence="1">
    <location>
        <begin position="80"/>
        <end position="105"/>
    </location>
</feature>
<dbReference type="PANTHER" id="PTHR13288">
    <property type="entry name" value="SPLICING FACTOR 45 SPF45"/>
    <property type="match status" value="1"/>
</dbReference>
<dbReference type="GO" id="GO:0071011">
    <property type="term" value="C:precatalytic spliceosome"/>
    <property type="evidence" value="ECO:0007669"/>
    <property type="project" value="TreeGrafter"/>
</dbReference>
<dbReference type="InterPro" id="IPR000467">
    <property type="entry name" value="G_patch_dom"/>
</dbReference>
<dbReference type="PANTHER" id="PTHR13288:SF8">
    <property type="entry name" value="SPLICING FACTOR 45"/>
    <property type="match status" value="1"/>
</dbReference>
<dbReference type="InterPro" id="IPR012677">
    <property type="entry name" value="Nucleotide-bd_a/b_plait_sf"/>
</dbReference>
<dbReference type="GO" id="GO:0003676">
    <property type="term" value="F:nucleic acid binding"/>
    <property type="evidence" value="ECO:0007669"/>
    <property type="project" value="InterPro"/>
</dbReference>